<name>A0ABY5DNJ1_9ACTN</name>
<feature type="transmembrane region" description="Helical" evidence="1">
    <location>
        <begin position="45"/>
        <end position="65"/>
    </location>
</feature>
<dbReference type="Proteomes" id="UP001056035">
    <property type="component" value="Chromosome"/>
</dbReference>
<evidence type="ECO:0000313" key="3">
    <source>
        <dbReference type="Proteomes" id="UP001056035"/>
    </source>
</evidence>
<dbReference type="RefSeq" id="WP_254569154.1">
    <property type="nucleotide sequence ID" value="NZ_CP098502.1"/>
</dbReference>
<accession>A0ABY5DNJ1</accession>
<organism evidence="2 3">
    <name type="scientific">Paraconexibacter antarcticus</name>
    <dbReference type="NCBI Taxonomy" id="2949664"/>
    <lineage>
        <taxon>Bacteria</taxon>
        <taxon>Bacillati</taxon>
        <taxon>Actinomycetota</taxon>
        <taxon>Thermoleophilia</taxon>
        <taxon>Solirubrobacterales</taxon>
        <taxon>Paraconexibacteraceae</taxon>
        <taxon>Paraconexibacter</taxon>
    </lineage>
</organism>
<feature type="transmembrane region" description="Helical" evidence="1">
    <location>
        <begin position="15"/>
        <end position="33"/>
    </location>
</feature>
<keyword evidence="3" id="KW-1185">Reference proteome</keyword>
<feature type="transmembrane region" description="Helical" evidence="1">
    <location>
        <begin position="77"/>
        <end position="98"/>
    </location>
</feature>
<protein>
    <submittedName>
        <fullName evidence="2">DUF1345 domain-containing protein</fullName>
    </submittedName>
</protein>
<sequence>MSTPRPAPVPHRIEPFWDAQLAIALVLVLYALLPERLSLGPRWAVPALCGVLLAVLAYSTPWAMSTPPARSARRRRLAIAVIGLVSVANFAALVQLVVDLVSANGVSGRTLLGAAATLWLATVLVFAVLYWEVDRGGPALRSDAEAVTPVAPDFFFPQMDDGAHAPPGWMPGFVDYVYLSFTNATAFSPTDTMPFSHAAKLMMLLQSVTSFVTVALVAARAVNILH</sequence>
<dbReference type="EMBL" id="CP098502">
    <property type="protein sequence ID" value="UTI62416.1"/>
    <property type="molecule type" value="Genomic_DNA"/>
</dbReference>
<reference evidence="2 3" key="1">
    <citation type="submission" date="2022-06" db="EMBL/GenBank/DDBJ databases">
        <title>Paraconexibacter antarcticus.</title>
        <authorList>
            <person name="Kim C.S."/>
        </authorList>
    </citation>
    <scope>NUCLEOTIDE SEQUENCE [LARGE SCALE GENOMIC DNA]</scope>
    <source>
        <strain evidence="2 3">02-257</strain>
    </source>
</reference>
<gene>
    <name evidence="2" type="ORF">NBH00_13705</name>
</gene>
<evidence type="ECO:0000256" key="1">
    <source>
        <dbReference type="SAM" id="Phobius"/>
    </source>
</evidence>
<evidence type="ECO:0000313" key="2">
    <source>
        <dbReference type="EMBL" id="UTI62416.1"/>
    </source>
</evidence>
<feature type="transmembrane region" description="Helical" evidence="1">
    <location>
        <begin position="201"/>
        <end position="222"/>
    </location>
</feature>
<keyword evidence="1" id="KW-1133">Transmembrane helix</keyword>
<proteinExistence type="predicted"/>
<keyword evidence="1" id="KW-0472">Membrane</keyword>
<feature type="transmembrane region" description="Helical" evidence="1">
    <location>
        <begin position="110"/>
        <end position="131"/>
    </location>
</feature>
<keyword evidence="1" id="KW-0812">Transmembrane</keyword>
<dbReference type="SUPFAM" id="SSF81324">
    <property type="entry name" value="Voltage-gated potassium channels"/>
    <property type="match status" value="1"/>
</dbReference>